<dbReference type="SUPFAM" id="SSF88946">
    <property type="entry name" value="Sigma2 domain of RNA polymerase sigma factors"/>
    <property type="match status" value="1"/>
</dbReference>
<comment type="similarity">
    <text evidence="1">Belongs to the sigma-70 factor family. ECF subfamily.</text>
</comment>
<dbReference type="NCBIfam" id="TIGR02937">
    <property type="entry name" value="sigma70-ECF"/>
    <property type="match status" value="1"/>
</dbReference>
<gene>
    <name evidence="8" type="ORF">FHS30_001070</name>
</gene>
<dbReference type="InterPro" id="IPR013324">
    <property type="entry name" value="RNA_pol_sigma_r3/r4-like"/>
</dbReference>
<evidence type="ECO:0000259" key="7">
    <source>
        <dbReference type="Pfam" id="PF08281"/>
    </source>
</evidence>
<evidence type="ECO:0000313" key="9">
    <source>
        <dbReference type="Proteomes" id="UP000559987"/>
    </source>
</evidence>
<dbReference type="EMBL" id="JACHXZ010000001">
    <property type="protein sequence ID" value="MBB3167894.1"/>
    <property type="molecule type" value="Genomic_DNA"/>
</dbReference>
<keyword evidence="2" id="KW-0805">Transcription regulation</keyword>
<dbReference type="Pfam" id="PF04542">
    <property type="entry name" value="Sigma70_r2"/>
    <property type="match status" value="1"/>
</dbReference>
<protein>
    <submittedName>
        <fullName evidence="8">RNA polymerase sigma-70 factor (ECF subfamily)</fullName>
    </submittedName>
</protein>
<evidence type="ECO:0000259" key="6">
    <source>
        <dbReference type="Pfam" id="PF04542"/>
    </source>
</evidence>
<dbReference type="GO" id="GO:0003677">
    <property type="term" value="F:DNA binding"/>
    <property type="evidence" value="ECO:0007669"/>
    <property type="project" value="UniProtKB-KW"/>
</dbReference>
<dbReference type="PANTHER" id="PTHR43133">
    <property type="entry name" value="RNA POLYMERASE ECF-TYPE SIGMA FACTO"/>
    <property type="match status" value="1"/>
</dbReference>
<dbReference type="GO" id="GO:0016987">
    <property type="term" value="F:sigma factor activity"/>
    <property type="evidence" value="ECO:0007669"/>
    <property type="project" value="UniProtKB-KW"/>
</dbReference>
<evidence type="ECO:0000256" key="5">
    <source>
        <dbReference type="ARBA" id="ARBA00023163"/>
    </source>
</evidence>
<evidence type="ECO:0000256" key="1">
    <source>
        <dbReference type="ARBA" id="ARBA00010641"/>
    </source>
</evidence>
<evidence type="ECO:0000256" key="3">
    <source>
        <dbReference type="ARBA" id="ARBA00023082"/>
    </source>
</evidence>
<dbReference type="AlphaFoldDB" id="A0A839UIJ1"/>
<dbReference type="GO" id="GO:0006352">
    <property type="term" value="P:DNA-templated transcription initiation"/>
    <property type="evidence" value="ECO:0007669"/>
    <property type="project" value="InterPro"/>
</dbReference>
<dbReference type="InterPro" id="IPR014284">
    <property type="entry name" value="RNA_pol_sigma-70_dom"/>
</dbReference>
<evidence type="ECO:0000256" key="2">
    <source>
        <dbReference type="ARBA" id="ARBA00023015"/>
    </source>
</evidence>
<dbReference type="Gene3D" id="1.10.1740.10">
    <property type="match status" value="1"/>
</dbReference>
<comment type="caution">
    <text evidence="8">The sequence shown here is derived from an EMBL/GenBank/DDBJ whole genome shotgun (WGS) entry which is preliminary data.</text>
</comment>
<keyword evidence="5" id="KW-0804">Transcription</keyword>
<sequence length="174" mass="19514">MKQAEIDLLVIAAQQGSKAAFGAIYAHFQVPLQRFAYRLCGDRALAQDAVQDAWLRTAKHLRRLDDVRAFRSWLYRSVRWQCWDLLKQRKREVAMAAQDSPEAAGEDMAGAIEASAGIAAALAKLPEVERQIVQLFYMDELSVAEIGSVLSVPAGTVKSRLHRARAMLKQKFEQ</sequence>
<evidence type="ECO:0000256" key="4">
    <source>
        <dbReference type="ARBA" id="ARBA00023125"/>
    </source>
</evidence>
<organism evidence="8 9">
    <name type="scientific">Simiduia aestuariiviva</name>
    <dbReference type="NCBI Taxonomy" id="1510459"/>
    <lineage>
        <taxon>Bacteria</taxon>
        <taxon>Pseudomonadati</taxon>
        <taxon>Pseudomonadota</taxon>
        <taxon>Gammaproteobacteria</taxon>
        <taxon>Cellvibrionales</taxon>
        <taxon>Cellvibrionaceae</taxon>
        <taxon>Simiduia</taxon>
    </lineage>
</organism>
<accession>A0A839UIJ1</accession>
<feature type="domain" description="RNA polymerase sigma factor 70 region 4 type 2" evidence="7">
    <location>
        <begin position="118"/>
        <end position="168"/>
    </location>
</feature>
<reference evidence="8 9" key="1">
    <citation type="submission" date="2020-08" db="EMBL/GenBank/DDBJ databases">
        <title>Genomic Encyclopedia of Type Strains, Phase III (KMG-III): the genomes of soil and plant-associated and newly described type strains.</title>
        <authorList>
            <person name="Whitman W."/>
        </authorList>
    </citation>
    <scope>NUCLEOTIDE SEQUENCE [LARGE SCALE GENOMIC DNA]</scope>
    <source>
        <strain evidence="8 9">CECT 8571</strain>
    </source>
</reference>
<feature type="domain" description="RNA polymerase sigma-70 region 2" evidence="6">
    <location>
        <begin position="25"/>
        <end position="91"/>
    </location>
</feature>
<keyword evidence="9" id="KW-1185">Reference proteome</keyword>
<keyword evidence="4" id="KW-0238">DNA-binding</keyword>
<dbReference type="InterPro" id="IPR039425">
    <property type="entry name" value="RNA_pol_sigma-70-like"/>
</dbReference>
<proteinExistence type="inferred from homology"/>
<dbReference type="Pfam" id="PF08281">
    <property type="entry name" value="Sigma70_r4_2"/>
    <property type="match status" value="1"/>
</dbReference>
<dbReference type="InterPro" id="IPR036388">
    <property type="entry name" value="WH-like_DNA-bd_sf"/>
</dbReference>
<dbReference type="Proteomes" id="UP000559987">
    <property type="component" value="Unassembled WGS sequence"/>
</dbReference>
<dbReference type="InterPro" id="IPR007627">
    <property type="entry name" value="RNA_pol_sigma70_r2"/>
</dbReference>
<dbReference type="InterPro" id="IPR013325">
    <property type="entry name" value="RNA_pol_sigma_r2"/>
</dbReference>
<keyword evidence="3" id="KW-0731">Sigma factor</keyword>
<dbReference type="CDD" id="cd06171">
    <property type="entry name" value="Sigma70_r4"/>
    <property type="match status" value="1"/>
</dbReference>
<dbReference type="Gene3D" id="1.10.10.10">
    <property type="entry name" value="Winged helix-like DNA-binding domain superfamily/Winged helix DNA-binding domain"/>
    <property type="match status" value="1"/>
</dbReference>
<dbReference type="SUPFAM" id="SSF88659">
    <property type="entry name" value="Sigma3 and sigma4 domains of RNA polymerase sigma factors"/>
    <property type="match status" value="1"/>
</dbReference>
<evidence type="ECO:0000313" key="8">
    <source>
        <dbReference type="EMBL" id="MBB3167894.1"/>
    </source>
</evidence>
<dbReference type="RefSeq" id="WP_183908987.1">
    <property type="nucleotide sequence ID" value="NZ_JACHXZ010000001.1"/>
</dbReference>
<dbReference type="PANTHER" id="PTHR43133:SF8">
    <property type="entry name" value="RNA POLYMERASE SIGMA FACTOR HI_1459-RELATED"/>
    <property type="match status" value="1"/>
</dbReference>
<name>A0A839UIJ1_9GAMM</name>
<dbReference type="InterPro" id="IPR013249">
    <property type="entry name" value="RNA_pol_sigma70_r4_t2"/>
</dbReference>